<dbReference type="InterPro" id="IPR043130">
    <property type="entry name" value="CDP-OH_PTrfase_TM_dom"/>
</dbReference>
<comment type="caution">
    <text evidence="18">The sequence shown here is derived from an EMBL/GenBank/DDBJ whole genome shotgun (WGS) entry which is preliminary data.</text>
</comment>
<dbReference type="GO" id="GO:0046474">
    <property type="term" value="P:glycerophospholipid biosynthetic process"/>
    <property type="evidence" value="ECO:0007669"/>
    <property type="project" value="TreeGrafter"/>
</dbReference>
<dbReference type="PANTHER" id="PTHR14269:SF62">
    <property type="entry name" value="CDP-DIACYLGLYCEROL--GLYCEROL-3-PHOSPHATE 3-PHOSPHATIDYLTRANSFERASE 1, CHLOROPLASTIC"/>
    <property type="match status" value="1"/>
</dbReference>
<reference evidence="18 19" key="1">
    <citation type="submission" date="2018-11" db="EMBL/GenBank/DDBJ databases">
        <authorList>
            <person name="Ye M.-Q."/>
            <person name="Du Z.-J."/>
        </authorList>
    </citation>
    <scope>NUCLEOTIDE SEQUENCE [LARGE SCALE GENOMIC DNA]</scope>
    <source>
        <strain evidence="18 19">U0105</strain>
    </source>
</reference>
<evidence type="ECO:0000256" key="2">
    <source>
        <dbReference type="ARBA" id="ARBA00005042"/>
    </source>
</evidence>
<evidence type="ECO:0000256" key="1">
    <source>
        <dbReference type="ARBA" id="ARBA00004141"/>
    </source>
</evidence>
<dbReference type="PROSITE" id="PS00379">
    <property type="entry name" value="CDP_ALCOHOL_P_TRANSF"/>
    <property type="match status" value="1"/>
</dbReference>
<dbReference type="EMBL" id="RPOK01000002">
    <property type="protein sequence ID" value="RPJ67419.1"/>
    <property type="molecule type" value="Genomic_DNA"/>
</dbReference>
<dbReference type="RefSeq" id="WP_124027319.1">
    <property type="nucleotide sequence ID" value="NZ_JBHRSN010000015.1"/>
</dbReference>
<evidence type="ECO:0000256" key="14">
    <source>
        <dbReference type="ARBA" id="ARBA00048586"/>
    </source>
</evidence>
<dbReference type="OrthoDB" id="9796672at2"/>
<evidence type="ECO:0000256" key="12">
    <source>
        <dbReference type="ARBA" id="ARBA00023209"/>
    </source>
</evidence>
<dbReference type="Proteomes" id="UP000275281">
    <property type="component" value="Unassembled WGS sequence"/>
</dbReference>
<organism evidence="18 19">
    <name type="scientific">Alteromonas sediminis</name>
    <dbReference type="NCBI Taxonomy" id="2259342"/>
    <lineage>
        <taxon>Bacteria</taxon>
        <taxon>Pseudomonadati</taxon>
        <taxon>Pseudomonadota</taxon>
        <taxon>Gammaproteobacteria</taxon>
        <taxon>Alteromonadales</taxon>
        <taxon>Alteromonadaceae</taxon>
        <taxon>Alteromonas/Salinimonas group</taxon>
        <taxon>Alteromonas</taxon>
    </lineage>
</organism>
<feature type="transmembrane region" description="Helical" evidence="17">
    <location>
        <begin position="134"/>
        <end position="154"/>
    </location>
</feature>
<evidence type="ECO:0000313" key="18">
    <source>
        <dbReference type="EMBL" id="RPJ67419.1"/>
    </source>
</evidence>
<evidence type="ECO:0000313" key="19">
    <source>
        <dbReference type="Proteomes" id="UP000275281"/>
    </source>
</evidence>
<keyword evidence="8 17" id="KW-0812">Transmembrane</keyword>
<proteinExistence type="inferred from homology"/>
<keyword evidence="6" id="KW-0444">Lipid biosynthesis</keyword>
<comment type="subcellular location">
    <subcellularLocation>
        <location evidence="1">Membrane</location>
        <topology evidence="1">Multi-pass membrane protein</topology>
    </subcellularLocation>
</comment>
<comment type="similarity">
    <text evidence="3 16">Belongs to the CDP-alcohol phosphatidyltransferase class-I family.</text>
</comment>
<dbReference type="Gene3D" id="1.20.120.1760">
    <property type="match status" value="1"/>
</dbReference>
<evidence type="ECO:0000256" key="3">
    <source>
        <dbReference type="ARBA" id="ARBA00010441"/>
    </source>
</evidence>
<dbReference type="PIRSF" id="PIRSF000847">
    <property type="entry name" value="Phos_ph_gly_syn"/>
    <property type="match status" value="1"/>
</dbReference>
<keyword evidence="10" id="KW-0443">Lipid metabolism</keyword>
<name>A0A3N5Y8K3_9ALTE</name>
<comment type="pathway">
    <text evidence="2">Phospholipid metabolism; phosphatidylglycerol biosynthesis; phosphatidylglycerol from CDP-diacylglycerol: step 1/2.</text>
</comment>
<sequence length="198" mass="22273">MWTIPNIVTAFRVLLIPVFVVVYFLDWKWAREAGAFIFWLAAITDWFDGYLARKLQQTTAFGAFLDPVADKLIVAAALLMITHTYETPWITVPAILLMLREVYISALREWMGQRGGSHEVKVSFVGKAKTTAQMLALIGLLSGLEVFMGIPLYWVTLGYVLLYIAAVLSIWSMVIYSLAAWPHLRNAANSDNKSADKL</sequence>
<dbReference type="InterPro" id="IPR004570">
    <property type="entry name" value="Phosphatidylglycerol_P_synth"/>
</dbReference>
<dbReference type="InterPro" id="IPR050324">
    <property type="entry name" value="CDP-alcohol_PTase-I"/>
</dbReference>
<keyword evidence="13" id="KW-1208">Phospholipid metabolism</keyword>
<evidence type="ECO:0000256" key="17">
    <source>
        <dbReference type="SAM" id="Phobius"/>
    </source>
</evidence>
<evidence type="ECO:0000256" key="15">
    <source>
        <dbReference type="NCBIfam" id="TIGR00560"/>
    </source>
</evidence>
<protein>
    <recommendedName>
        <fullName evidence="5 15">CDP-diacylglycerol--glycerol-3-phosphate 3-phosphatidyltransferase</fullName>
        <ecNumber evidence="4 15">2.7.8.5</ecNumber>
    </recommendedName>
</protein>
<dbReference type="EC" id="2.7.8.5" evidence="4 15"/>
<dbReference type="GO" id="GO:0005886">
    <property type="term" value="C:plasma membrane"/>
    <property type="evidence" value="ECO:0007669"/>
    <property type="project" value="TreeGrafter"/>
</dbReference>
<evidence type="ECO:0000256" key="9">
    <source>
        <dbReference type="ARBA" id="ARBA00022989"/>
    </source>
</evidence>
<dbReference type="AlphaFoldDB" id="A0A3N5Y8K3"/>
<dbReference type="Pfam" id="PF01066">
    <property type="entry name" value="CDP-OH_P_transf"/>
    <property type="match status" value="1"/>
</dbReference>
<dbReference type="InterPro" id="IPR048254">
    <property type="entry name" value="CDP_ALCOHOL_P_TRANSF_CS"/>
</dbReference>
<keyword evidence="11 17" id="KW-0472">Membrane</keyword>
<keyword evidence="19" id="KW-1185">Reference proteome</keyword>
<evidence type="ECO:0000256" key="6">
    <source>
        <dbReference type="ARBA" id="ARBA00022516"/>
    </source>
</evidence>
<feature type="transmembrane region" description="Helical" evidence="17">
    <location>
        <begin position="6"/>
        <end position="26"/>
    </location>
</feature>
<keyword evidence="7 16" id="KW-0808">Transferase</keyword>
<keyword evidence="12" id="KW-0594">Phospholipid biosynthesis</keyword>
<evidence type="ECO:0000256" key="13">
    <source>
        <dbReference type="ARBA" id="ARBA00023264"/>
    </source>
</evidence>
<feature type="transmembrane region" description="Helical" evidence="17">
    <location>
        <begin position="33"/>
        <end position="52"/>
    </location>
</feature>
<evidence type="ECO:0000256" key="10">
    <source>
        <dbReference type="ARBA" id="ARBA00023098"/>
    </source>
</evidence>
<dbReference type="PANTHER" id="PTHR14269">
    <property type="entry name" value="CDP-DIACYLGLYCEROL--GLYCEROL-3-PHOSPHATE 3-PHOSPHATIDYLTRANSFERASE-RELATED"/>
    <property type="match status" value="1"/>
</dbReference>
<evidence type="ECO:0000256" key="7">
    <source>
        <dbReference type="ARBA" id="ARBA00022679"/>
    </source>
</evidence>
<evidence type="ECO:0000256" key="8">
    <source>
        <dbReference type="ARBA" id="ARBA00022692"/>
    </source>
</evidence>
<evidence type="ECO:0000256" key="16">
    <source>
        <dbReference type="RuleBase" id="RU003750"/>
    </source>
</evidence>
<evidence type="ECO:0000256" key="11">
    <source>
        <dbReference type="ARBA" id="ARBA00023136"/>
    </source>
</evidence>
<gene>
    <name evidence="18" type="primary">pgsA</name>
    <name evidence="18" type="ORF">DRW07_07820</name>
</gene>
<dbReference type="GO" id="GO:0008444">
    <property type="term" value="F:CDP-diacylglycerol-glycerol-3-phosphate 3-phosphatidyltransferase activity"/>
    <property type="evidence" value="ECO:0007669"/>
    <property type="project" value="UniProtKB-UniRule"/>
</dbReference>
<comment type="catalytic activity">
    <reaction evidence="14">
        <text>a CDP-1,2-diacyl-sn-glycerol + sn-glycerol 3-phosphate = a 1,2-diacyl-sn-glycero-3-phospho-(1'-sn-glycero-3'-phosphate) + CMP + H(+)</text>
        <dbReference type="Rhea" id="RHEA:12593"/>
        <dbReference type="ChEBI" id="CHEBI:15378"/>
        <dbReference type="ChEBI" id="CHEBI:57597"/>
        <dbReference type="ChEBI" id="CHEBI:58332"/>
        <dbReference type="ChEBI" id="CHEBI:60110"/>
        <dbReference type="ChEBI" id="CHEBI:60377"/>
        <dbReference type="EC" id="2.7.8.5"/>
    </reaction>
</comment>
<evidence type="ECO:0000256" key="4">
    <source>
        <dbReference type="ARBA" id="ARBA00013170"/>
    </source>
</evidence>
<accession>A0A3N5Y8K3</accession>
<dbReference type="InterPro" id="IPR000462">
    <property type="entry name" value="CDP-OH_P_trans"/>
</dbReference>
<feature type="transmembrane region" description="Helical" evidence="17">
    <location>
        <begin position="160"/>
        <end position="181"/>
    </location>
</feature>
<evidence type="ECO:0000256" key="5">
    <source>
        <dbReference type="ARBA" id="ARBA00014944"/>
    </source>
</evidence>
<keyword evidence="9 17" id="KW-1133">Transmembrane helix</keyword>
<dbReference type="NCBIfam" id="TIGR00560">
    <property type="entry name" value="pgsA"/>
    <property type="match status" value="1"/>
</dbReference>